<dbReference type="Proteomes" id="UP001203058">
    <property type="component" value="Unassembled WGS sequence"/>
</dbReference>
<evidence type="ECO:0000313" key="2">
    <source>
        <dbReference type="Proteomes" id="UP001203058"/>
    </source>
</evidence>
<accession>A0ABS9VR70</accession>
<reference evidence="1 2" key="1">
    <citation type="submission" date="2022-03" db="EMBL/GenBank/DDBJ databases">
        <authorList>
            <person name="Jo J.-H."/>
            <person name="Im W.-T."/>
        </authorList>
    </citation>
    <scope>NUCLEOTIDE SEQUENCE [LARGE SCALE GENOMIC DNA]</scope>
    <source>
        <strain evidence="1 2">SM33</strain>
    </source>
</reference>
<keyword evidence="2" id="KW-1185">Reference proteome</keyword>
<comment type="caution">
    <text evidence="1">The sequence shown here is derived from an EMBL/GenBank/DDBJ whole genome shotgun (WGS) entry which is preliminary data.</text>
</comment>
<proteinExistence type="predicted"/>
<organism evidence="1 2">
    <name type="scientific">Sphingomonas telluris</name>
    <dbReference type="NCBI Taxonomy" id="2907998"/>
    <lineage>
        <taxon>Bacteria</taxon>
        <taxon>Pseudomonadati</taxon>
        <taxon>Pseudomonadota</taxon>
        <taxon>Alphaproteobacteria</taxon>
        <taxon>Sphingomonadales</taxon>
        <taxon>Sphingomonadaceae</taxon>
        <taxon>Sphingomonas</taxon>
    </lineage>
</organism>
<sequence length="90" mass="9928">MSTIITADTIFADQAAIVTRPTDYKDIMPSFVILRADFLEQMDLIDGDMSSLPILFGLCLTDFTYQLLRGEVSADVLTPKIGKLVREALG</sequence>
<dbReference type="EMBL" id="JAKZHW010000002">
    <property type="protein sequence ID" value="MCH8617473.1"/>
    <property type="molecule type" value="Genomic_DNA"/>
</dbReference>
<protein>
    <submittedName>
        <fullName evidence="1">Uncharacterized protein</fullName>
    </submittedName>
</protein>
<dbReference type="RefSeq" id="WP_241448345.1">
    <property type="nucleotide sequence ID" value="NZ_JAKZHW010000002.1"/>
</dbReference>
<evidence type="ECO:0000313" key="1">
    <source>
        <dbReference type="EMBL" id="MCH8617473.1"/>
    </source>
</evidence>
<gene>
    <name evidence="1" type="ORF">LZ016_15350</name>
</gene>
<name>A0ABS9VR70_9SPHN</name>